<reference evidence="1 2" key="1">
    <citation type="journal article" date="2017" name="Syst. Appl. Microbiol.">
        <title>Lebetimonas natsushimae sp. nov., a novel strictly anaerobic, moderately thermophilic chemoautotroph isolated from a deep-sea hydrothermal vent polychaete nest in the Mid-Okinawa Trough.</title>
        <authorList>
            <person name="Nagata R."/>
            <person name="Takaki Y."/>
            <person name="Tame A."/>
            <person name="Nunoura T."/>
            <person name="Muto H."/>
            <person name="Mino S."/>
            <person name="Sawayama S."/>
            <person name="Takai K."/>
            <person name="Nakagawa S."/>
        </authorList>
    </citation>
    <scope>NUCLEOTIDE SEQUENCE [LARGE SCALE GENOMIC DNA]</scope>
    <source>
        <strain evidence="1 2">HS1857</strain>
    </source>
</reference>
<dbReference type="Pfam" id="PF05107">
    <property type="entry name" value="Cas_Cas7"/>
    <property type="match status" value="1"/>
</dbReference>
<dbReference type="InterPro" id="IPR006482">
    <property type="entry name" value="Cas7_Csh2/Csh2"/>
</dbReference>
<comment type="caution">
    <text evidence="1">The sequence shown here is derived from an EMBL/GenBank/DDBJ whole genome shotgun (WGS) entry which is preliminary data.</text>
</comment>
<sequence>MKRAYGVIGIRAIMSNWNADFTGRPKSTSDGEIFGSDKALKYPVKRMWADEGKKVMYFKSYIEDKDGSLRPKTLKERYEELFGKLDKKTPTKEVLKNLFSCIDVKNFGATFAEEGQNISITGAVQIGQGFNKFENTNVEIQDILSPFSDGKKVKAGEDVNQSTLGTKIMVDEAHYFYGFSVNPRNYDEYKSVLDDFKGYTKEDFKEFKKAARFAVTRFATNSKFGCDNEFALFVEYESEKYLPDLSEYIKFDSEKREIDLSDIEELVGEAKVEVNADTKKVKVKTKWEIKNIYQ</sequence>
<evidence type="ECO:0000313" key="2">
    <source>
        <dbReference type="Proteomes" id="UP000217944"/>
    </source>
</evidence>
<dbReference type="AlphaFoldDB" id="A0A292YFY5"/>
<keyword evidence="2" id="KW-1185">Reference proteome</keyword>
<dbReference type="RefSeq" id="WP_096259634.1">
    <property type="nucleotide sequence ID" value="NZ_BDME01000002.1"/>
</dbReference>
<dbReference type="EMBL" id="BDME01000002">
    <property type="protein sequence ID" value="GAX88009.1"/>
    <property type="molecule type" value="Genomic_DNA"/>
</dbReference>
<dbReference type="Proteomes" id="UP000217944">
    <property type="component" value="Unassembled WGS sequence"/>
</dbReference>
<evidence type="ECO:0000313" key="1">
    <source>
        <dbReference type="EMBL" id="GAX88009.1"/>
    </source>
</evidence>
<name>A0A292YFY5_9BACT</name>
<gene>
    <name evidence="1" type="ORF">LNAT_P1306</name>
</gene>
<dbReference type="OrthoDB" id="834695at2"/>
<dbReference type="GO" id="GO:0043571">
    <property type="term" value="P:maintenance of CRISPR repeat elements"/>
    <property type="evidence" value="ECO:0007669"/>
    <property type="project" value="InterPro"/>
</dbReference>
<proteinExistence type="predicted"/>
<protein>
    <submittedName>
        <fullName evidence="1">CRISPR-associated protein Csh2</fullName>
    </submittedName>
</protein>
<organism evidence="1 2">
    <name type="scientific">Lebetimonas natsushimae</name>
    <dbReference type="NCBI Taxonomy" id="1936991"/>
    <lineage>
        <taxon>Bacteria</taxon>
        <taxon>Pseudomonadati</taxon>
        <taxon>Campylobacterota</taxon>
        <taxon>Epsilonproteobacteria</taxon>
        <taxon>Nautiliales</taxon>
        <taxon>Nautiliaceae</taxon>
        <taxon>Lebetimonas</taxon>
    </lineage>
</organism>
<accession>A0A292YFY5</accession>